<organism evidence="4 5">
    <name type="scientific">Aquirufa antheringensis</name>
    <dbReference type="NCBI Taxonomy" id="2516559"/>
    <lineage>
        <taxon>Bacteria</taxon>
        <taxon>Pseudomonadati</taxon>
        <taxon>Bacteroidota</taxon>
        <taxon>Cytophagia</taxon>
        <taxon>Cytophagales</taxon>
        <taxon>Flectobacillaceae</taxon>
        <taxon>Aquirufa</taxon>
    </lineage>
</organism>
<keyword evidence="5" id="KW-1185">Reference proteome</keyword>
<evidence type="ECO:0000313" key="5">
    <source>
        <dbReference type="Proteomes" id="UP000293583"/>
    </source>
</evidence>
<dbReference type="AlphaFoldDB" id="A0A4Q9B8L5"/>
<dbReference type="OrthoDB" id="739506at2"/>
<dbReference type="SUPFAM" id="SSF48452">
    <property type="entry name" value="TPR-like"/>
    <property type="match status" value="1"/>
</dbReference>
<evidence type="ECO:0000256" key="1">
    <source>
        <dbReference type="PROSITE-ProRule" id="PRU00339"/>
    </source>
</evidence>
<dbReference type="RefSeq" id="WP_130923814.1">
    <property type="nucleotide sequence ID" value="NZ_JAANOL010000001.1"/>
</dbReference>
<dbReference type="SMART" id="SM00028">
    <property type="entry name" value="TPR"/>
    <property type="match status" value="2"/>
</dbReference>
<gene>
    <name evidence="4" type="ORF">EWU20_10580</name>
</gene>
<dbReference type="InterPro" id="IPR011990">
    <property type="entry name" value="TPR-like_helical_dom_sf"/>
</dbReference>
<evidence type="ECO:0000256" key="2">
    <source>
        <dbReference type="SAM" id="Coils"/>
    </source>
</evidence>
<keyword evidence="3" id="KW-0732">Signal</keyword>
<dbReference type="PANTHER" id="PTHR12558:SF13">
    <property type="entry name" value="CELL DIVISION CYCLE PROTEIN 27 HOMOLOG"/>
    <property type="match status" value="1"/>
</dbReference>
<dbReference type="EMBL" id="SEWY01000005">
    <property type="protein sequence ID" value="TBH71199.1"/>
    <property type="molecule type" value="Genomic_DNA"/>
</dbReference>
<keyword evidence="1" id="KW-0802">TPR repeat</keyword>
<keyword evidence="2" id="KW-0175">Coiled coil</keyword>
<feature type="chain" id="PRO_5020918692" evidence="3">
    <location>
        <begin position="23"/>
        <end position="481"/>
    </location>
</feature>
<dbReference type="PANTHER" id="PTHR12558">
    <property type="entry name" value="CELL DIVISION CYCLE 16,23,27"/>
    <property type="match status" value="1"/>
</dbReference>
<dbReference type="PROSITE" id="PS50005">
    <property type="entry name" value="TPR"/>
    <property type="match status" value="2"/>
</dbReference>
<name>A0A4Q9B8L5_9BACT</name>
<dbReference type="Pfam" id="PF13431">
    <property type="entry name" value="TPR_17"/>
    <property type="match status" value="1"/>
</dbReference>
<feature type="signal peptide" evidence="3">
    <location>
        <begin position="1"/>
        <end position="22"/>
    </location>
</feature>
<protein>
    <submittedName>
        <fullName evidence="4">Uncharacterized protein</fullName>
    </submittedName>
</protein>
<evidence type="ECO:0000313" key="4">
    <source>
        <dbReference type="EMBL" id="TBH71199.1"/>
    </source>
</evidence>
<feature type="repeat" description="TPR" evidence="1">
    <location>
        <begin position="186"/>
        <end position="219"/>
    </location>
</feature>
<sequence length="481" mass="53874">MKKLLLSLFTVALAMNASFGQAEKALVDAQKKNISEAIKKSDEDVKKAPTKARLWLSRSQAYLDLASFPDSTFALTNPEAAFQALEYANEAIKLDTKEGKKGSVAKEADQMMVDKKFSNAFLNMGVVKYQGKDYKASLRYMAKASEVAPNDTITAMYTGVTAQLCQEDKIAQAAYEKYLTIGGKDLAILYGLSQIYKNNKEEDKAIGLIEKAIAIYPSNKDLKGERFNMLIAFNRIDQAIVQLTQTTANDPKDGISWLNLGLLYENKVSGLNEEIRKIQDKSFKVQEADRRLVAQNDQISAFQDEVKRTKAKLKTATTPKAKASVNSQVASLETKVKDLVEVQKGIQTEKAAAEAEAGDAAANKAKIDELTAKVKEIRTNLPNYYTKALEVDPTNYDALYQMGAYYYNDAVEIKRQVNSMDMNEYKKTGKDLEAKLAVKYNEALPYFERGYKVKKDEDLKEILKQVYRELKDEAKLAELEK</sequence>
<dbReference type="Proteomes" id="UP000293583">
    <property type="component" value="Unassembled WGS sequence"/>
</dbReference>
<feature type="repeat" description="TPR" evidence="1">
    <location>
        <begin position="118"/>
        <end position="151"/>
    </location>
</feature>
<evidence type="ECO:0000256" key="3">
    <source>
        <dbReference type="SAM" id="SignalP"/>
    </source>
</evidence>
<feature type="coiled-coil region" evidence="2">
    <location>
        <begin position="453"/>
        <end position="480"/>
    </location>
</feature>
<feature type="coiled-coil region" evidence="2">
    <location>
        <begin position="285"/>
        <end position="312"/>
    </location>
</feature>
<dbReference type="Gene3D" id="1.25.40.10">
    <property type="entry name" value="Tetratricopeptide repeat domain"/>
    <property type="match status" value="3"/>
</dbReference>
<accession>A0A4Q9B8L5</accession>
<reference evidence="4 5" key="1">
    <citation type="submission" date="2019-02" db="EMBL/GenBank/DDBJ databases">
        <title>Genome of a new Bacteroidetes strain.</title>
        <authorList>
            <person name="Pitt A."/>
        </authorList>
    </citation>
    <scope>NUCLEOTIDE SEQUENCE [LARGE SCALE GENOMIC DNA]</scope>
    <source>
        <strain evidence="4 5">103A-SOEBACH</strain>
    </source>
</reference>
<proteinExistence type="predicted"/>
<comment type="caution">
    <text evidence="4">The sequence shown here is derived from an EMBL/GenBank/DDBJ whole genome shotgun (WGS) entry which is preliminary data.</text>
</comment>
<dbReference type="InterPro" id="IPR019734">
    <property type="entry name" value="TPR_rpt"/>
</dbReference>